<feature type="transmembrane region" description="Helical" evidence="1">
    <location>
        <begin position="141"/>
        <end position="161"/>
    </location>
</feature>
<sequence>MKILSIGKVLKHDSLDITSIKLSALIEHENIEEYHYIIINGGDGTIRRVLKHICNLQHIPIFILNPTGSFNVIAKIHKSPKIDYVLDKLSKKESLKIDKHDYFKLNNEIFLFSAGNIGDLQHILLSETFRFGWLKDGALKYILAFILLLPTHLIMTPFMLFNKRKFFIFTPMSFIKKIGNFYGKVPNQLDIDLDNEYNMMELDGDIVTIKEQYITIKKLGKLQIVSQ</sequence>
<gene>
    <name evidence="3" type="ORF">MNB_SV-5-356</name>
</gene>
<protein>
    <recommendedName>
        <fullName evidence="2">DAGKc domain-containing protein</fullName>
    </recommendedName>
</protein>
<evidence type="ECO:0000259" key="2">
    <source>
        <dbReference type="Pfam" id="PF00781"/>
    </source>
</evidence>
<feature type="domain" description="DAGKc" evidence="2">
    <location>
        <begin position="30"/>
        <end position="98"/>
    </location>
</feature>
<evidence type="ECO:0000313" key="3">
    <source>
        <dbReference type="EMBL" id="SFZ98693.1"/>
    </source>
</evidence>
<dbReference type="EMBL" id="FPKX01000059">
    <property type="protein sequence ID" value="SFZ98693.1"/>
    <property type="molecule type" value="Genomic_DNA"/>
</dbReference>
<dbReference type="SUPFAM" id="SSF111331">
    <property type="entry name" value="NAD kinase/diacylglycerol kinase-like"/>
    <property type="match status" value="1"/>
</dbReference>
<keyword evidence="1" id="KW-0472">Membrane</keyword>
<proteinExistence type="predicted"/>
<dbReference type="Pfam" id="PF00781">
    <property type="entry name" value="DAGK_cat"/>
    <property type="match status" value="1"/>
</dbReference>
<dbReference type="AlphaFoldDB" id="A0A1W1EFA3"/>
<dbReference type="InterPro" id="IPR016064">
    <property type="entry name" value="NAD/diacylglycerol_kinase_sf"/>
</dbReference>
<keyword evidence="1" id="KW-1133">Transmembrane helix</keyword>
<dbReference type="Gene3D" id="3.40.50.10330">
    <property type="entry name" value="Probable inorganic polyphosphate/atp-NAD kinase, domain 1"/>
    <property type="match status" value="1"/>
</dbReference>
<dbReference type="Gene3D" id="2.60.200.40">
    <property type="match status" value="1"/>
</dbReference>
<dbReference type="InterPro" id="IPR001206">
    <property type="entry name" value="Diacylglycerol_kinase_cat_dom"/>
</dbReference>
<reference evidence="3" key="1">
    <citation type="submission" date="2016-10" db="EMBL/GenBank/DDBJ databases">
        <authorList>
            <person name="de Groot N.N."/>
        </authorList>
    </citation>
    <scope>NUCLEOTIDE SEQUENCE</scope>
</reference>
<name>A0A1W1EFA3_9ZZZZ</name>
<evidence type="ECO:0000256" key="1">
    <source>
        <dbReference type="SAM" id="Phobius"/>
    </source>
</evidence>
<keyword evidence="1" id="KW-0812">Transmembrane</keyword>
<organism evidence="3">
    <name type="scientific">hydrothermal vent metagenome</name>
    <dbReference type="NCBI Taxonomy" id="652676"/>
    <lineage>
        <taxon>unclassified sequences</taxon>
        <taxon>metagenomes</taxon>
        <taxon>ecological metagenomes</taxon>
    </lineage>
</organism>
<dbReference type="GO" id="GO:0016301">
    <property type="term" value="F:kinase activity"/>
    <property type="evidence" value="ECO:0007669"/>
    <property type="project" value="InterPro"/>
</dbReference>
<dbReference type="InterPro" id="IPR017438">
    <property type="entry name" value="ATP-NAD_kinase_N"/>
</dbReference>
<accession>A0A1W1EFA3</accession>